<comment type="similarity">
    <text evidence="5">Belongs to the D-isomer specific 2-hydroxyacid dehydrogenase family. GhrB subfamily.</text>
</comment>
<evidence type="ECO:0000313" key="12">
    <source>
        <dbReference type="EMBL" id="KAA1260528.1"/>
    </source>
</evidence>
<dbReference type="InterPro" id="IPR006139">
    <property type="entry name" value="D-isomer_2_OHA_DH_cat_dom"/>
</dbReference>
<feature type="domain" description="D-isomer specific 2-hydroxyacid dehydrogenase NAD-binding" evidence="11">
    <location>
        <begin position="121"/>
        <end position="299"/>
    </location>
</feature>
<comment type="caution">
    <text evidence="12">The sequence shown here is derived from an EMBL/GenBank/DDBJ whole genome shotgun (WGS) entry which is preliminary data.</text>
</comment>
<comment type="catalytic activity">
    <reaction evidence="4">
        <text>glycolate + NADP(+) = glyoxylate + NADPH + H(+)</text>
        <dbReference type="Rhea" id="RHEA:10992"/>
        <dbReference type="ChEBI" id="CHEBI:15378"/>
        <dbReference type="ChEBI" id="CHEBI:29805"/>
        <dbReference type="ChEBI" id="CHEBI:36655"/>
        <dbReference type="ChEBI" id="CHEBI:57783"/>
        <dbReference type="ChEBI" id="CHEBI:58349"/>
        <dbReference type="EC" id="1.1.1.79"/>
    </reaction>
</comment>
<evidence type="ECO:0000256" key="3">
    <source>
        <dbReference type="ARBA" id="ARBA00052239"/>
    </source>
</evidence>
<dbReference type="CDD" id="cd05301">
    <property type="entry name" value="GDH"/>
    <property type="match status" value="1"/>
</dbReference>
<dbReference type="GO" id="GO:0051287">
    <property type="term" value="F:NAD binding"/>
    <property type="evidence" value="ECO:0007669"/>
    <property type="project" value="InterPro"/>
</dbReference>
<dbReference type="GO" id="GO:0008465">
    <property type="term" value="F:hydroxypyruvate reductase (NADH) activity"/>
    <property type="evidence" value="ECO:0007669"/>
    <property type="project" value="RHEA"/>
</dbReference>
<evidence type="ECO:0000259" key="10">
    <source>
        <dbReference type="Pfam" id="PF00389"/>
    </source>
</evidence>
<dbReference type="Gene3D" id="3.40.50.720">
    <property type="entry name" value="NAD(P)-binding Rossmann-like Domain"/>
    <property type="match status" value="2"/>
</dbReference>
<reference evidence="12 13" key="1">
    <citation type="submission" date="2019-08" db="EMBL/GenBank/DDBJ databases">
        <title>Deep-cultivation of Planctomycetes and their phenomic and genomic characterization uncovers novel biology.</title>
        <authorList>
            <person name="Wiegand S."/>
            <person name="Jogler M."/>
            <person name="Boedeker C."/>
            <person name="Pinto D."/>
            <person name="Vollmers J."/>
            <person name="Rivas-Marin E."/>
            <person name="Kohn T."/>
            <person name="Peeters S.H."/>
            <person name="Heuer A."/>
            <person name="Rast P."/>
            <person name="Oberbeckmann S."/>
            <person name="Bunk B."/>
            <person name="Jeske O."/>
            <person name="Meyerdierks A."/>
            <person name="Storesund J.E."/>
            <person name="Kallscheuer N."/>
            <person name="Luecker S."/>
            <person name="Lage O.M."/>
            <person name="Pohl T."/>
            <person name="Merkel B.J."/>
            <person name="Hornburger P."/>
            <person name="Mueller R.-W."/>
            <person name="Bruemmer F."/>
            <person name="Labrenz M."/>
            <person name="Spormann A.M."/>
            <person name="Op Den Camp H."/>
            <person name="Overmann J."/>
            <person name="Amann R."/>
            <person name="Jetten M.S.M."/>
            <person name="Mascher T."/>
            <person name="Medema M.H."/>
            <person name="Devos D.P."/>
            <person name="Kaster A.-K."/>
            <person name="Ovreas L."/>
            <person name="Rohde M."/>
            <person name="Galperin M.Y."/>
            <person name="Jogler C."/>
        </authorList>
    </citation>
    <scope>NUCLEOTIDE SEQUENCE [LARGE SCALE GENOMIC DNA]</scope>
    <source>
        <strain evidence="12 13">LF1</strain>
    </source>
</reference>
<evidence type="ECO:0000256" key="5">
    <source>
        <dbReference type="ARBA" id="ARBA00061278"/>
    </source>
</evidence>
<organism evidence="12 13">
    <name type="scientific">Rubripirellula obstinata</name>
    <dbReference type="NCBI Taxonomy" id="406547"/>
    <lineage>
        <taxon>Bacteria</taxon>
        <taxon>Pseudomonadati</taxon>
        <taxon>Planctomycetota</taxon>
        <taxon>Planctomycetia</taxon>
        <taxon>Pirellulales</taxon>
        <taxon>Pirellulaceae</taxon>
        <taxon>Rubripirellula</taxon>
    </lineage>
</organism>
<keyword evidence="13" id="KW-1185">Reference proteome</keyword>
<gene>
    <name evidence="12" type="primary">ghrB</name>
    <name evidence="12" type="ORF">LF1_30680</name>
</gene>
<evidence type="ECO:0000259" key="11">
    <source>
        <dbReference type="Pfam" id="PF02826"/>
    </source>
</evidence>
<evidence type="ECO:0000256" key="8">
    <source>
        <dbReference type="ARBA" id="ARBA00073362"/>
    </source>
</evidence>
<proteinExistence type="inferred from homology"/>
<dbReference type="PROSITE" id="PS00671">
    <property type="entry name" value="D_2_HYDROXYACID_DH_3"/>
    <property type="match status" value="1"/>
</dbReference>
<dbReference type="EMBL" id="VRLW01000001">
    <property type="protein sequence ID" value="KAA1260528.1"/>
    <property type="molecule type" value="Genomic_DNA"/>
</dbReference>
<name>A0A5B1CH60_9BACT</name>
<dbReference type="InterPro" id="IPR006140">
    <property type="entry name" value="D-isomer_DH_NAD-bd"/>
</dbReference>
<dbReference type="PROSITE" id="PS00065">
    <property type="entry name" value="D_2_HYDROXYACID_DH_1"/>
    <property type="match status" value="1"/>
</dbReference>
<dbReference type="SUPFAM" id="SSF51735">
    <property type="entry name" value="NAD(P)-binding Rossmann-fold domains"/>
    <property type="match status" value="1"/>
</dbReference>
<dbReference type="GO" id="GO:0030267">
    <property type="term" value="F:glyoxylate reductase (NADPH) activity"/>
    <property type="evidence" value="ECO:0007669"/>
    <property type="project" value="UniProtKB-EC"/>
</dbReference>
<protein>
    <recommendedName>
        <fullName evidence="8">Glyoxylate/hydroxypyruvate reductase B</fullName>
        <ecNumber evidence="6">1.1.1.79</ecNumber>
        <ecNumber evidence="7">1.1.1.81</ecNumber>
    </recommendedName>
</protein>
<dbReference type="InterPro" id="IPR036291">
    <property type="entry name" value="NAD(P)-bd_dom_sf"/>
</dbReference>
<comment type="catalytic activity">
    <reaction evidence="3">
        <text>(R)-glycerate + NADP(+) = 3-hydroxypyruvate + NADPH + H(+)</text>
        <dbReference type="Rhea" id="RHEA:18657"/>
        <dbReference type="ChEBI" id="CHEBI:15378"/>
        <dbReference type="ChEBI" id="CHEBI:16659"/>
        <dbReference type="ChEBI" id="CHEBI:17180"/>
        <dbReference type="ChEBI" id="CHEBI:57783"/>
        <dbReference type="ChEBI" id="CHEBI:58349"/>
        <dbReference type="EC" id="1.1.1.81"/>
    </reaction>
</comment>
<evidence type="ECO:0000256" key="2">
    <source>
        <dbReference type="ARBA" id="ARBA00051801"/>
    </source>
</evidence>
<dbReference type="InterPro" id="IPR050223">
    <property type="entry name" value="D-isomer_2-hydroxyacid_DH"/>
</dbReference>
<feature type="domain" description="D-isomer specific 2-hydroxyacid dehydrogenase catalytic" evidence="10">
    <location>
        <begin position="24"/>
        <end position="330"/>
    </location>
</feature>
<dbReference type="SUPFAM" id="SSF52283">
    <property type="entry name" value="Formate/glycerate dehydrogenase catalytic domain-like"/>
    <property type="match status" value="1"/>
</dbReference>
<dbReference type="Proteomes" id="UP000322699">
    <property type="component" value="Unassembled WGS sequence"/>
</dbReference>
<comment type="catalytic activity">
    <reaction evidence="2">
        <text>(R)-glycerate + NAD(+) = 3-hydroxypyruvate + NADH + H(+)</text>
        <dbReference type="Rhea" id="RHEA:17905"/>
        <dbReference type="ChEBI" id="CHEBI:15378"/>
        <dbReference type="ChEBI" id="CHEBI:16659"/>
        <dbReference type="ChEBI" id="CHEBI:17180"/>
        <dbReference type="ChEBI" id="CHEBI:57540"/>
        <dbReference type="ChEBI" id="CHEBI:57945"/>
        <dbReference type="EC" id="1.1.1.81"/>
    </reaction>
</comment>
<dbReference type="GO" id="GO:0120509">
    <property type="term" value="F:hydroxypyruvate reductase (NADPH) activity"/>
    <property type="evidence" value="ECO:0007669"/>
    <property type="project" value="RHEA"/>
</dbReference>
<dbReference type="FunFam" id="3.40.50.720:FF:000026">
    <property type="entry name" value="Glyoxylate/hydroxypyruvate reductase B"/>
    <property type="match status" value="1"/>
</dbReference>
<dbReference type="PANTHER" id="PTHR10996">
    <property type="entry name" value="2-HYDROXYACID DEHYDROGENASE-RELATED"/>
    <property type="match status" value="1"/>
</dbReference>
<evidence type="ECO:0000256" key="1">
    <source>
        <dbReference type="ARBA" id="ARBA00023002"/>
    </source>
</evidence>
<dbReference type="InterPro" id="IPR029753">
    <property type="entry name" value="D-isomer_DH_CS"/>
</dbReference>
<dbReference type="PANTHER" id="PTHR10996:SF277">
    <property type="entry name" value="GLYOXYLATE REDUCTASE_HYDROXYPYRUVATE REDUCTASE"/>
    <property type="match status" value="1"/>
</dbReference>
<evidence type="ECO:0000256" key="6">
    <source>
        <dbReference type="ARBA" id="ARBA00066661"/>
    </source>
</evidence>
<evidence type="ECO:0000256" key="7">
    <source>
        <dbReference type="ARBA" id="ARBA00066674"/>
    </source>
</evidence>
<dbReference type="Pfam" id="PF00389">
    <property type="entry name" value="2-Hacid_dh"/>
    <property type="match status" value="1"/>
</dbReference>
<dbReference type="GO" id="GO:0005829">
    <property type="term" value="C:cytosol"/>
    <property type="evidence" value="ECO:0007669"/>
    <property type="project" value="TreeGrafter"/>
</dbReference>
<accession>A0A5B1CH60</accession>
<keyword evidence="1 9" id="KW-0560">Oxidoreductase</keyword>
<evidence type="ECO:0000256" key="9">
    <source>
        <dbReference type="RuleBase" id="RU003719"/>
    </source>
</evidence>
<evidence type="ECO:0000256" key="4">
    <source>
        <dbReference type="ARBA" id="ARBA00052769"/>
    </source>
</evidence>
<keyword evidence="12" id="KW-0670">Pyruvate</keyword>
<dbReference type="InterPro" id="IPR029752">
    <property type="entry name" value="D-isomer_DH_CS1"/>
</dbReference>
<evidence type="ECO:0000313" key="13">
    <source>
        <dbReference type="Proteomes" id="UP000322699"/>
    </source>
</evidence>
<dbReference type="EC" id="1.1.1.81" evidence="7"/>
<sequence>MLGSREMSDSKPRKVFFSRQLPGVALDRLAAEADVTIWPKADAPTPDELSDVVRGCDAILTLLSDAVDGRVMDAAGPQLKVISNYAVGYNNIDLAAAKQRGIQVGNTPDVLTDATADLAATLMLAASRRVAEAADDVTSGRWQNWEPAGLLGVEPSGKTLGIIGMGRIGKALANRMVGGWKMNLIYTSRRDQTDVNESLSGRRVELDELLRESDFISIHVALCEATRKLIDAEAFAKMKSNVVLVNTARGEIIDQDALLDALDTCKIFTAGLDVTTPEPLPASHPLVQHQRCLILPHIGSATTTARSAMTEIAVDNIIAGIQGKSLRCPVTL</sequence>
<dbReference type="OrthoDB" id="277029at2"/>
<dbReference type="Pfam" id="PF02826">
    <property type="entry name" value="2-Hacid_dh_C"/>
    <property type="match status" value="1"/>
</dbReference>
<dbReference type="AlphaFoldDB" id="A0A5B1CH60"/>
<dbReference type="EC" id="1.1.1.79" evidence="6"/>